<evidence type="ECO:0000313" key="2">
    <source>
        <dbReference type="Proteomes" id="UP001461498"/>
    </source>
</evidence>
<protein>
    <submittedName>
        <fullName evidence="1">Uncharacterized protein</fullName>
    </submittedName>
</protein>
<reference evidence="1 2" key="1">
    <citation type="submission" date="2022-12" db="EMBL/GenBank/DDBJ databases">
        <title>Chromosome-level genome assembly of true bugs.</title>
        <authorList>
            <person name="Ma L."/>
            <person name="Li H."/>
        </authorList>
    </citation>
    <scope>NUCLEOTIDE SEQUENCE [LARGE SCALE GENOMIC DNA]</scope>
    <source>
        <strain evidence="1">Lab_2022b</strain>
    </source>
</reference>
<dbReference type="EMBL" id="JAPXFL010000001">
    <property type="protein sequence ID" value="KAK9512121.1"/>
    <property type="molecule type" value="Genomic_DNA"/>
</dbReference>
<proteinExistence type="predicted"/>
<sequence length="93" mass="10251">MMKAMEDAMRYDAVGNDEQIRALIVARRVLMGGDFGGGRLSGDESSGYDRMVCGLKDFEQDLGDDLEEILLDGVANWRRLLSSLDDVMFGNVG</sequence>
<dbReference type="AlphaFoldDB" id="A0AAW1DM96"/>
<comment type="caution">
    <text evidence="1">The sequence shown here is derived from an EMBL/GenBank/DDBJ whole genome shotgun (WGS) entry which is preliminary data.</text>
</comment>
<organism evidence="1 2">
    <name type="scientific">Rhynocoris fuscipes</name>
    <dbReference type="NCBI Taxonomy" id="488301"/>
    <lineage>
        <taxon>Eukaryota</taxon>
        <taxon>Metazoa</taxon>
        <taxon>Ecdysozoa</taxon>
        <taxon>Arthropoda</taxon>
        <taxon>Hexapoda</taxon>
        <taxon>Insecta</taxon>
        <taxon>Pterygota</taxon>
        <taxon>Neoptera</taxon>
        <taxon>Paraneoptera</taxon>
        <taxon>Hemiptera</taxon>
        <taxon>Heteroptera</taxon>
        <taxon>Panheteroptera</taxon>
        <taxon>Cimicomorpha</taxon>
        <taxon>Reduviidae</taxon>
        <taxon>Harpactorinae</taxon>
        <taxon>Harpactorini</taxon>
        <taxon>Rhynocoris</taxon>
    </lineage>
</organism>
<evidence type="ECO:0000313" key="1">
    <source>
        <dbReference type="EMBL" id="KAK9512121.1"/>
    </source>
</evidence>
<gene>
    <name evidence="1" type="ORF">O3M35_000617</name>
</gene>
<name>A0AAW1DM96_9HEMI</name>
<accession>A0AAW1DM96</accession>
<keyword evidence="2" id="KW-1185">Reference proteome</keyword>
<dbReference type="Proteomes" id="UP001461498">
    <property type="component" value="Unassembled WGS sequence"/>
</dbReference>